<dbReference type="RefSeq" id="WP_120384488.1">
    <property type="nucleotide sequence ID" value="NZ_RAXT01000026.1"/>
</dbReference>
<gene>
    <name evidence="2" type="ORF">D7V20_11980</name>
</gene>
<protein>
    <recommendedName>
        <fullName evidence="4">4-aminobutyrate aminotransferase</fullName>
    </recommendedName>
</protein>
<proteinExistence type="predicted"/>
<evidence type="ECO:0000313" key="2">
    <source>
        <dbReference type="EMBL" id="RKG37183.1"/>
    </source>
</evidence>
<evidence type="ECO:0000256" key="1">
    <source>
        <dbReference type="SAM" id="MobiDB-lite"/>
    </source>
</evidence>
<feature type="region of interest" description="Disordered" evidence="1">
    <location>
        <begin position="91"/>
        <end position="114"/>
    </location>
</feature>
<feature type="compositionally biased region" description="Low complexity" evidence="1">
    <location>
        <begin position="95"/>
        <end position="104"/>
    </location>
</feature>
<dbReference type="Proteomes" id="UP000280405">
    <property type="component" value="Unassembled WGS sequence"/>
</dbReference>
<dbReference type="EMBL" id="RAXT01000026">
    <property type="protein sequence ID" value="RKG37183.1"/>
    <property type="molecule type" value="Genomic_DNA"/>
</dbReference>
<dbReference type="AlphaFoldDB" id="A0A3A8F950"/>
<dbReference type="OrthoDB" id="9768066at2"/>
<dbReference type="InterPro" id="IPR043737">
    <property type="entry name" value="DUF5682"/>
</dbReference>
<name>A0A3A8F950_9GAMM</name>
<comment type="caution">
    <text evidence="2">The sequence shown here is derived from an EMBL/GenBank/DDBJ whole genome shotgun (WGS) entry which is preliminary data.</text>
</comment>
<evidence type="ECO:0000313" key="3">
    <source>
        <dbReference type="Proteomes" id="UP000280405"/>
    </source>
</evidence>
<sequence>MQQQAENDVFDEMPARLKQAFQLKQKLAEQNIYFAPIRHHSPVCAYALKKYIEEIQPTHILIEAPTSFEFLIESLQDIETQPPIAIFAQAQPLHQSSSTKTSSKQKTKQDDEDETETLPELFSAYFPFCEYSPEWVAIQQAKNIQANVKFIDLAWAKQSALKTEQADLDWQQKSLLSERYFAHSQYIQELALKMHCRNHDELWDHLFELQQTESLAKADIFFDEVFAWCSLARLDYEKDVLLQEASLHREDVMWNCIQDTIHPDHTVLVVTGGFHTLALVENLANPQTAERFIVKDQKQNWQEQAWLIRYSFDRLDALNGYASGMPSPAYYQQIWQNLNQNNTQTSEQIQLNFFQYLNELCHFLAQEQALEVTPYIALKNTAELAWQLAMLRGHYQPSRYDLLDALQTALIKGEIEDGQHHLLSCIFKFLSGQQLGKVASHQHSPALLQNTYQQVKDFRFNLNDTILRNRKLDIYRKPLHQNISQYLHLLAFVDCHFAQRLSGPDFVHGASLDLLFEEWRYAWTPSVEARLIELAEMGNQLEQIALLKIIKLQQDNEQNGLGQSAYETAKLLALACRLGLKQHIQLLNQQLDGYLETDQNLASVIGAAQQLYYLWHARKLLNLPEHAVAHRLNFAVYQACFLLDQLYDTHEEKIESNLKNLKTLHELILNLKQHAIPFNHPTLDTQYLDLLDLMYAQIDLNQINLFHLNQLKGAIHVLQFLDHRIEQNQLQQQLKLAFAIGSESEESVQYLHGMFFIAPEIFVQSKVAIDALYQLVTHWSEETFIQILPDMRYIFSQLTPKQSSKVSKIIAQMTGLGDDAILDQVLSHMGEKDLLQGVQLNQQLRRLFEYDHLDQWLLASSHDSYSKFQTNQHIQDAQILSPHSTSQGADNE</sequence>
<reference evidence="2 3" key="1">
    <citation type="submission" date="2018-09" db="EMBL/GenBank/DDBJ databases">
        <title>The draft genome of Acinetobacter spp. strains.</title>
        <authorList>
            <person name="Qin J."/>
            <person name="Feng Y."/>
            <person name="Zong Z."/>
        </authorList>
    </citation>
    <scope>NUCLEOTIDE SEQUENCE [LARGE SCALE GENOMIC DNA]</scope>
    <source>
        <strain evidence="2 3">WCHAc060115</strain>
    </source>
</reference>
<dbReference type="Pfam" id="PF18934">
    <property type="entry name" value="DUF5682"/>
    <property type="match status" value="1"/>
</dbReference>
<evidence type="ECO:0008006" key="4">
    <source>
        <dbReference type="Google" id="ProtNLM"/>
    </source>
</evidence>
<keyword evidence="3" id="KW-1185">Reference proteome</keyword>
<organism evidence="2 3">
    <name type="scientific">Acinetobacter rongchengensis</name>
    <dbReference type="NCBI Taxonomy" id="2419601"/>
    <lineage>
        <taxon>Bacteria</taxon>
        <taxon>Pseudomonadati</taxon>
        <taxon>Pseudomonadota</taxon>
        <taxon>Gammaproteobacteria</taxon>
        <taxon>Moraxellales</taxon>
        <taxon>Moraxellaceae</taxon>
        <taxon>Acinetobacter</taxon>
    </lineage>
</organism>
<accession>A0A3A8F950</accession>